<dbReference type="AlphaFoldDB" id="M7BMQ2"/>
<dbReference type="STRING" id="8469.M7BMQ2"/>
<reference evidence="7" key="1">
    <citation type="journal article" date="2013" name="Nat. Genet.">
        <title>The draft genomes of soft-shell turtle and green sea turtle yield insights into the development and evolution of the turtle-specific body plan.</title>
        <authorList>
            <person name="Wang Z."/>
            <person name="Pascual-Anaya J."/>
            <person name="Zadissa A."/>
            <person name="Li W."/>
            <person name="Niimura Y."/>
            <person name="Huang Z."/>
            <person name="Li C."/>
            <person name="White S."/>
            <person name="Xiong Z."/>
            <person name="Fang D."/>
            <person name="Wang B."/>
            <person name="Ming Y."/>
            <person name="Chen Y."/>
            <person name="Zheng Y."/>
            <person name="Kuraku S."/>
            <person name="Pignatelli M."/>
            <person name="Herrero J."/>
            <person name="Beal K."/>
            <person name="Nozawa M."/>
            <person name="Li Q."/>
            <person name="Wang J."/>
            <person name="Zhang H."/>
            <person name="Yu L."/>
            <person name="Shigenobu S."/>
            <person name="Wang J."/>
            <person name="Liu J."/>
            <person name="Flicek P."/>
            <person name="Searle S."/>
            <person name="Wang J."/>
            <person name="Kuratani S."/>
            <person name="Yin Y."/>
            <person name="Aken B."/>
            <person name="Zhang G."/>
            <person name="Irie N."/>
        </authorList>
    </citation>
    <scope>NUCLEOTIDE SEQUENCE [LARGE SCALE GENOMIC DNA]</scope>
</reference>
<evidence type="ECO:0000256" key="4">
    <source>
        <dbReference type="ARBA" id="ARBA00022490"/>
    </source>
</evidence>
<keyword evidence="4" id="KW-0963">Cytoplasm</keyword>
<dbReference type="InterPro" id="IPR000406">
    <property type="entry name" value="Rho_GDI"/>
</dbReference>
<evidence type="ECO:0000313" key="6">
    <source>
        <dbReference type="EMBL" id="EMP29462.1"/>
    </source>
</evidence>
<sequence>MANPQVPQSRGTLLFLLLTSAASHGEGSGHGLRASPKPPTLPTSMVEREQTALLAVGEAMAAANIMADKDGVTPPLEEEMDDMDLAYRAPEKKTLQEIQQLDKDDESLNKYKRVLLGPIPVGVDPSVANVTLTRLTLLCDQAPGPITMDLTGDLEALKSQSFVLKEGVDYRVKISFKVNKEIVCGLKYLHHTYRKGLKVDKDVYMMGSYGPRAEEYEFLTPVDEAPKGVLVRGTYHIKSFFTDDDRTDHLSWEWHLCIKKDWKD</sequence>
<keyword evidence="7" id="KW-1185">Reference proteome</keyword>
<dbReference type="GO" id="GO:0016020">
    <property type="term" value="C:membrane"/>
    <property type="evidence" value="ECO:0007669"/>
    <property type="project" value="TreeGrafter"/>
</dbReference>
<dbReference type="Gene3D" id="2.70.50.30">
    <property type="entry name" value="Coagulation Factor XIII, subunit A, domain 1"/>
    <property type="match status" value="1"/>
</dbReference>
<protein>
    <submittedName>
        <fullName evidence="6">Rho GDP-dissociation inhibitor 2</fullName>
    </submittedName>
</protein>
<proteinExistence type="inferred from homology"/>
<keyword evidence="3" id="KW-0343">GTPase activation</keyword>
<keyword evidence="5" id="KW-0732">Signal</keyword>
<dbReference type="InterPro" id="IPR024792">
    <property type="entry name" value="RhoGDI_dom_sf"/>
</dbReference>
<dbReference type="GO" id="GO:0005096">
    <property type="term" value="F:GTPase activator activity"/>
    <property type="evidence" value="ECO:0007669"/>
    <property type="project" value="UniProtKB-KW"/>
</dbReference>
<dbReference type="GO" id="GO:0007266">
    <property type="term" value="P:Rho protein signal transduction"/>
    <property type="evidence" value="ECO:0007669"/>
    <property type="project" value="InterPro"/>
</dbReference>
<comment type="subcellular location">
    <subcellularLocation>
        <location evidence="1">Cytoplasm</location>
    </subcellularLocation>
</comment>
<accession>M7BMQ2</accession>
<evidence type="ECO:0000256" key="2">
    <source>
        <dbReference type="ARBA" id="ARBA00009758"/>
    </source>
</evidence>
<gene>
    <name evidence="6" type="ORF">UY3_13438</name>
</gene>
<dbReference type="GO" id="GO:0005094">
    <property type="term" value="F:Rho GDP-dissociation inhibitor activity"/>
    <property type="evidence" value="ECO:0007669"/>
    <property type="project" value="InterPro"/>
</dbReference>
<evidence type="ECO:0000256" key="1">
    <source>
        <dbReference type="ARBA" id="ARBA00004496"/>
    </source>
</evidence>
<comment type="similarity">
    <text evidence="2">Belongs to the Rho GDI family.</text>
</comment>
<dbReference type="EMBL" id="KB556015">
    <property type="protein sequence ID" value="EMP29462.1"/>
    <property type="molecule type" value="Genomic_DNA"/>
</dbReference>
<feature type="signal peptide" evidence="5">
    <location>
        <begin position="1"/>
        <end position="27"/>
    </location>
</feature>
<evidence type="ECO:0000313" key="7">
    <source>
        <dbReference type="Proteomes" id="UP000031443"/>
    </source>
</evidence>
<evidence type="ECO:0000256" key="3">
    <source>
        <dbReference type="ARBA" id="ARBA00022468"/>
    </source>
</evidence>
<organism evidence="6 7">
    <name type="scientific">Chelonia mydas</name>
    <name type="common">Green sea-turtle</name>
    <name type="synonym">Chelonia agassizi</name>
    <dbReference type="NCBI Taxonomy" id="8469"/>
    <lineage>
        <taxon>Eukaryota</taxon>
        <taxon>Metazoa</taxon>
        <taxon>Chordata</taxon>
        <taxon>Craniata</taxon>
        <taxon>Vertebrata</taxon>
        <taxon>Euteleostomi</taxon>
        <taxon>Archelosauria</taxon>
        <taxon>Testudinata</taxon>
        <taxon>Testudines</taxon>
        <taxon>Cryptodira</taxon>
        <taxon>Durocryptodira</taxon>
        <taxon>Americhelydia</taxon>
        <taxon>Chelonioidea</taxon>
        <taxon>Cheloniidae</taxon>
        <taxon>Chelonia</taxon>
    </lineage>
</organism>
<dbReference type="eggNOG" id="KOG3205">
    <property type="taxonomic scope" value="Eukaryota"/>
</dbReference>
<name>M7BMQ2_CHEMY</name>
<dbReference type="InterPro" id="IPR014756">
    <property type="entry name" value="Ig_E-set"/>
</dbReference>
<dbReference type="SUPFAM" id="SSF81296">
    <property type="entry name" value="E set domains"/>
    <property type="match status" value="1"/>
</dbReference>
<evidence type="ECO:0000256" key="5">
    <source>
        <dbReference type="SAM" id="SignalP"/>
    </source>
</evidence>
<dbReference type="Pfam" id="PF02115">
    <property type="entry name" value="Rho_GDI"/>
    <property type="match status" value="1"/>
</dbReference>
<feature type="chain" id="PRO_5004080163" evidence="5">
    <location>
        <begin position="28"/>
        <end position="264"/>
    </location>
</feature>
<dbReference type="FunFam" id="2.70.50.30:FF:000004">
    <property type="entry name" value="Rho GDP-dissociation inhibitor 1"/>
    <property type="match status" value="1"/>
</dbReference>
<dbReference type="PRINTS" id="PR00492">
    <property type="entry name" value="RHOGDI"/>
</dbReference>
<dbReference type="PANTHER" id="PTHR10980">
    <property type="entry name" value="RHO GDP-DISSOCIATION INHIBITOR"/>
    <property type="match status" value="1"/>
</dbReference>
<dbReference type="Proteomes" id="UP000031443">
    <property type="component" value="Unassembled WGS sequence"/>
</dbReference>
<dbReference type="GO" id="GO:0005829">
    <property type="term" value="C:cytosol"/>
    <property type="evidence" value="ECO:0007669"/>
    <property type="project" value="TreeGrafter"/>
</dbReference>
<dbReference type="PANTHER" id="PTHR10980:SF8">
    <property type="entry name" value="RHO GDP-DISSOCIATION INHIBITOR 3"/>
    <property type="match status" value="1"/>
</dbReference>